<dbReference type="GO" id="GO:0005737">
    <property type="term" value="C:cytoplasm"/>
    <property type="evidence" value="ECO:0007669"/>
    <property type="project" value="UniProtKB-ARBA"/>
</dbReference>
<dbReference type="Proteomes" id="UP000838412">
    <property type="component" value="Chromosome 8"/>
</dbReference>
<dbReference type="EMBL" id="OV696693">
    <property type="protein sequence ID" value="CAH1272696.1"/>
    <property type="molecule type" value="Genomic_DNA"/>
</dbReference>
<evidence type="ECO:0000259" key="6">
    <source>
        <dbReference type="PROSITE" id="PS51041"/>
    </source>
</evidence>
<reference evidence="7" key="1">
    <citation type="submission" date="2022-01" db="EMBL/GenBank/DDBJ databases">
        <authorList>
            <person name="Braso-Vives M."/>
        </authorList>
    </citation>
    <scope>NUCLEOTIDE SEQUENCE</scope>
</reference>
<keyword evidence="5" id="KW-0812">Transmembrane</keyword>
<dbReference type="PANTHER" id="PTHR10760:SF2">
    <property type="entry name" value="LD13476P-RELATED"/>
    <property type="match status" value="1"/>
</dbReference>
<evidence type="ECO:0000256" key="2">
    <source>
        <dbReference type="ARBA" id="ARBA00022729"/>
    </source>
</evidence>
<evidence type="ECO:0000313" key="8">
    <source>
        <dbReference type="Proteomes" id="UP000838412"/>
    </source>
</evidence>
<keyword evidence="2" id="KW-0732">Signal</keyword>
<evidence type="ECO:0000256" key="4">
    <source>
        <dbReference type="SAM" id="MobiDB-lite"/>
    </source>
</evidence>
<dbReference type="PRINTS" id="PR00300">
    <property type="entry name" value="CLPPROTEASEA"/>
</dbReference>
<dbReference type="PANTHER" id="PTHR10760">
    <property type="entry name" value="TORSIN"/>
    <property type="match status" value="1"/>
</dbReference>
<dbReference type="PROSITE" id="PS51041">
    <property type="entry name" value="EMI"/>
    <property type="match status" value="1"/>
</dbReference>
<dbReference type="AlphaFoldDB" id="A0A8K0AD35"/>
<keyword evidence="3" id="KW-1015">Disulfide bond</keyword>
<organism evidence="7 8">
    <name type="scientific">Branchiostoma lanceolatum</name>
    <name type="common">Common lancelet</name>
    <name type="synonym">Amphioxus lanceolatum</name>
    <dbReference type="NCBI Taxonomy" id="7740"/>
    <lineage>
        <taxon>Eukaryota</taxon>
        <taxon>Metazoa</taxon>
        <taxon>Chordata</taxon>
        <taxon>Cephalochordata</taxon>
        <taxon>Leptocardii</taxon>
        <taxon>Amphioxiformes</taxon>
        <taxon>Branchiostomatidae</taxon>
        <taxon>Branchiostoma</taxon>
    </lineage>
</organism>
<keyword evidence="8" id="KW-1185">Reference proteome</keyword>
<dbReference type="InterPro" id="IPR001270">
    <property type="entry name" value="ClpA/B"/>
</dbReference>
<comment type="similarity">
    <text evidence="1">Belongs to the ClpA/ClpB family. Torsin subfamily.</text>
</comment>
<feature type="domain" description="EMI" evidence="6">
    <location>
        <begin position="316"/>
        <end position="378"/>
    </location>
</feature>
<evidence type="ECO:0000256" key="1">
    <source>
        <dbReference type="ARBA" id="ARBA00006235"/>
    </source>
</evidence>
<dbReference type="GO" id="GO:0005524">
    <property type="term" value="F:ATP binding"/>
    <property type="evidence" value="ECO:0007669"/>
    <property type="project" value="InterPro"/>
</dbReference>
<gene>
    <name evidence="7" type="primary">TOR1A</name>
    <name evidence="7" type="ORF">BLAG_LOCUS24271</name>
</gene>
<keyword evidence="5" id="KW-1133">Transmembrane helix</keyword>
<dbReference type="SUPFAM" id="SSF52540">
    <property type="entry name" value="P-loop containing nucleoside triphosphate hydrolases"/>
    <property type="match status" value="1"/>
</dbReference>
<dbReference type="InterPro" id="IPR027417">
    <property type="entry name" value="P-loop_NTPase"/>
</dbReference>
<evidence type="ECO:0000256" key="5">
    <source>
        <dbReference type="SAM" id="Phobius"/>
    </source>
</evidence>
<protein>
    <submittedName>
        <fullName evidence="7">TOR1A protein</fullName>
    </submittedName>
</protein>
<dbReference type="Gene3D" id="3.40.50.300">
    <property type="entry name" value="P-loop containing nucleotide triphosphate hydrolases"/>
    <property type="match status" value="1"/>
</dbReference>
<evidence type="ECO:0000256" key="3">
    <source>
        <dbReference type="ARBA" id="ARBA00023157"/>
    </source>
</evidence>
<accession>A0A8K0AD35</accession>
<dbReference type="InterPro" id="IPR010448">
    <property type="entry name" value="Torsin"/>
</dbReference>
<dbReference type="Pfam" id="PF06309">
    <property type="entry name" value="Torsin"/>
    <property type="match status" value="1"/>
</dbReference>
<evidence type="ECO:0000313" key="7">
    <source>
        <dbReference type="EMBL" id="CAH1272696.1"/>
    </source>
</evidence>
<dbReference type="InterPro" id="IPR011489">
    <property type="entry name" value="EMI_domain"/>
</dbReference>
<dbReference type="SMART" id="SM00382">
    <property type="entry name" value="AAA"/>
    <property type="match status" value="1"/>
</dbReference>
<feature type="region of interest" description="Disordered" evidence="4">
    <location>
        <begin position="1"/>
        <end position="39"/>
    </location>
</feature>
<feature type="transmembrane region" description="Helical" evidence="5">
    <location>
        <begin position="64"/>
        <end position="86"/>
    </location>
</feature>
<dbReference type="GO" id="GO:0012505">
    <property type="term" value="C:endomembrane system"/>
    <property type="evidence" value="ECO:0007669"/>
    <property type="project" value="UniProtKB-ARBA"/>
</dbReference>
<name>A0A8K0AD35_BRALA</name>
<keyword evidence="5" id="KW-0472">Membrane</keyword>
<feature type="compositionally biased region" description="Basic and acidic residues" evidence="4">
    <location>
        <begin position="1"/>
        <end position="18"/>
    </location>
</feature>
<proteinExistence type="inferred from homology"/>
<dbReference type="GO" id="GO:0016887">
    <property type="term" value="F:ATP hydrolysis activity"/>
    <property type="evidence" value="ECO:0007669"/>
    <property type="project" value="InterPro"/>
</dbReference>
<dbReference type="OrthoDB" id="19623at2759"/>
<dbReference type="InterPro" id="IPR003593">
    <property type="entry name" value="AAA+_ATPase"/>
</dbReference>
<sequence>MAVQDTNRDWGDKCRTPDTKNIMPPNTQDPPGPGETPERQLEVAPSRVYILLLRALWWADRHQVLLAVAVVFLAVFVAPMVTWKLLGTGPSLQDPDKFLGQGGVLDNIINKKLHGQPFARKVVVDAITKHAKSSNPHKALVLSLHGPRGVGKNYLSTMIAQALYADGMTSSCVRGYSATRHFKHHDQKNVRNYMDMLHEEIPSLVRRCPRALVIFDEMEKMPAQLIDTIKPFVEESEAVDGVDYRRAVFILLSNSAQGIIEEQTLLLRRDQRLQRENFRLKGFQKMIRDHALGVTSDKDGGKTNAAETLTPLPSDGPNVCSRQIEHPCVEPYKRPVRQNCYIFFTCTEYRQAFKETLCQKTVYECCPGYRQTGGSCESGTGLWQAELLKHHLVNYLIPFLPLEREHVELCVRDALTDMGKEVLARDTVLMERIMSEFYFWPETGEVRFSEGGCRPVRDAIDLHIKP</sequence>